<organism evidence="1 2">
    <name type="scientific">Mycobacterium tuberculosis</name>
    <dbReference type="NCBI Taxonomy" id="1773"/>
    <lineage>
        <taxon>Bacteria</taxon>
        <taxon>Bacillati</taxon>
        <taxon>Actinomycetota</taxon>
        <taxon>Actinomycetes</taxon>
        <taxon>Mycobacteriales</taxon>
        <taxon>Mycobacteriaceae</taxon>
        <taxon>Mycobacterium</taxon>
        <taxon>Mycobacterium tuberculosis complex</taxon>
    </lineage>
</organism>
<dbReference type="AlphaFoldDB" id="A0A654U8E2"/>
<evidence type="ECO:0000313" key="2">
    <source>
        <dbReference type="Proteomes" id="UP000046680"/>
    </source>
</evidence>
<name>A0A654U8E2_MYCTX</name>
<protein>
    <submittedName>
        <fullName evidence="1">Uncharacterized protein</fullName>
    </submittedName>
</protein>
<proteinExistence type="predicted"/>
<gene>
    <name evidence="1" type="ORF">ERS007657_04620</name>
</gene>
<evidence type="ECO:0000313" key="1">
    <source>
        <dbReference type="EMBL" id="CFS23361.1"/>
    </source>
</evidence>
<accession>A0A654U8E2</accession>
<reference evidence="1 2" key="1">
    <citation type="submission" date="2015-03" db="EMBL/GenBank/DDBJ databases">
        <authorList>
            <consortium name="Pathogen Informatics"/>
        </authorList>
    </citation>
    <scope>NUCLEOTIDE SEQUENCE [LARGE SCALE GENOMIC DNA]</scope>
    <source>
        <strain evidence="1 2">C09601061</strain>
    </source>
</reference>
<dbReference type="Proteomes" id="UP000046680">
    <property type="component" value="Unassembled WGS sequence"/>
</dbReference>
<dbReference type="EMBL" id="CGCX01003714">
    <property type="protein sequence ID" value="CFS23361.1"/>
    <property type="molecule type" value="Genomic_DNA"/>
</dbReference>
<sequence length="75" mass="7490">MVCSAASPRPCTRKPPKVLTLCGVKPMCAITGMPAAVRQAICSATRSPPSSLTACAPPSLRNRVAAANAAVGPAS</sequence>